<evidence type="ECO:0000313" key="1">
    <source>
        <dbReference type="EMBL" id="KAA6381552.1"/>
    </source>
</evidence>
<dbReference type="OrthoDB" id="10500762at2759"/>
<gene>
    <name evidence="1" type="ORF">EZS28_022920</name>
</gene>
<evidence type="ECO:0000313" key="2">
    <source>
        <dbReference type="Proteomes" id="UP000324800"/>
    </source>
</evidence>
<name>A0A5J4VGA2_9EUKA</name>
<dbReference type="Proteomes" id="UP000324800">
    <property type="component" value="Unassembled WGS sequence"/>
</dbReference>
<dbReference type="EMBL" id="SNRW01007261">
    <property type="protein sequence ID" value="KAA6381552.1"/>
    <property type="molecule type" value="Genomic_DNA"/>
</dbReference>
<organism evidence="1 2">
    <name type="scientific">Streblomastix strix</name>
    <dbReference type="NCBI Taxonomy" id="222440"/>
    <lineage>
        <taxon>Eukaryota</taxon>
        <taxon>Metamonada</taxon>
        <taxon>Preaxostyla</taxon>
        <taxon>Oxymonadida</taxon>
        <taxon>Streblomastigidae</taxon>
        <taxon>Streblomastix</taxon>
    </lineage>
</organism>
<comment type="caution">
    <text evidence="1">The sequence shown here is derived from an EMBL/GenBank/DDBJ whole genome shotgun (WGS) entry which is preliminary data.</text>
</comment>
<protein>
    <submittedName>
        <fullName evidence="1">Uncharacterized protein</fullName>
    </submittedName>
</protein>
<accession>A0A5J4VGA2</accession>
<dbReference type="AlphaFoldDB" id="A0A5J4VGA2"/>
<sequence>MIVGIFTKTKAPFQKIGHGLSCVNDRTVKPQLLPTANSLAPALGPVDGMITKGINLVSSTIDAFGGKESKLKVKDKFNDFLNDTYVQQNLPVEQLTIQVQGLNTIEAQLESNAVTSFKKRWRTSLFNQRDQTRITDASVFVQFDDSYKDGVVLFVGLKSGSNIIREYTVYHRGRTIDGSLQNDETTESFIYNTIEPKSEENNRKHIHSLYENIHKFDASACGTYITMREIEEAIGQQANVPYLMPIRFRVSVPLDNLLIFSAFTDNSNGMFGDLEMKFKINLNAFVFTQFNSTESLAKYYTMKKDELMNSDQQKLMDIDLFFRIWSSSFMYTNQFTQFGCTAYQITSIKSEKLNTSGLKNLIWDIAPVTVSIKNYVVTEEIAKMASNKAIYACINRV</sequence>
<proteinExistence type="predicted"/>
<reference evidence="1 2" key="1">
    <citation type="submission" date="2019-03" db="EMBL/GenBank/DDBJ databases">
        <title>Single cell metagenomics reveals metabolic interactions within the superorganism composed of flagellate Streblomastix strix and complex community of Bacteroidetes bacteria on its surface.</title>
        <authorList>
            <person name="Treitli S.C."/>
            <person name="Kolisko M."/>
            <person name="Husnik F."/>
            <person name="Keeling P."/>
            <person name="Hampl V."/>
        </authorList>
    </citation>
    <scope>NUCLEOTIDE SEQUENCE [LARGE SCALE GENOMIC DNA]</scope>
    <source>
        <strain evidence="1">ST1C</strain>
    </source>
</reference>